<keyword evidence="6 11" id="KW-0819">tRNA processing</keyword>
<dbReference type="InterPro" id="IPR040131">
    <property type="entry name" value="MnmG_N"/>
</dbReference>
<evidence type="ECO:0000256" key="10">
    <source>
        <dbReference type="ARBA" id="ARBA00031800"/>
    </source>
</evidence>
<dbReference type="AlphaFoldDB" id="A0A5A5TH89"/>
<comment type="function">
    <text evidence="2 11">NAD-binding protein involved in the addition of a carboxymethylaminomethyl (cmnm) group at the wobble position (U34) of certain tRNAs, forming tRNA-cmnm(5)s(2)U34.</text>
</comment>
<dbReference type="SMART" id="SM01228">
    <property type="entry name" value="GIDA_assoc_3"/>
    <property type="match status" value="1"/>
</dbReference>
<dbReference type="InterPro" id="IPR002218">
    <property type="entry name" value="MnmG-rel"/>
</dbReference>
<dbReference type="Gene3D" id="1.10.10.1800">
    <property type="entry name" value="tRNA uridine 5-carboxymethylaminomethyl modification enzyme MnmG/GidA"/>
    <property type="match status" value="1"/>
</dbReference>
<name>A0A5A5TH89_9CHLR</name>
<dbReference type="FunFam" id="3.50.50.60:FF:000002">
    <property type="entry name" value="tRNA uridine 5-carboxymethylaminomethyl modification enzyme MnmG"/>
    <property type="match status" value="1"/>
</dbReference>
<evidence type="ECO:0000256" key="6">
    <source>
        <dbReference type="ARBA" id="ARBA00022694"/>
    </source>
</evidence>
<dbReference type="Pfam" id="PF01134">
    <property type="entry name" value="GIDA"/>
    <property type="match status" value="1"/>
</dbReference>
<evidence type="ECO:0000256" key="5">
    <source>
        <dbReference type="ARBA" id="ARBA00022630"/>
    </source>
</evidence>
<feature type="binding site" evidence="11">
    <location>
        <begin position="313"/>
        <end position="327"/>
    </location>
    <ligand>
        <name>NAD(+)</name>
        <dbReference type="ChEBI" id="CHEBI:57540"/>
    </ligand>
</feature>
<dbReference type="InterPro" id="IPR026904">
    <property type="entry name" value="MnmG_C"/>
</dbReference>
<comment type="subunit">
    <text evidence="9 11">Homodimer. Heterotetramer of two MnmE and two MnmG subunits.</text>
</comment>
<accession>A0A5A5TH89</accession>
<evidence type="ECO:0000256" key="4">
    <source>
        <dbReference type="ARBA" id="ARBA00020461"/>
    </source>
</evidence>
<evidence type="ECO:0000256" key="9">
    <source>
        <dbReference type="ARBA" id="ARBA00025948"/>
    </source>
</evidence>
<evidence type="ECO:0000313" key="13">
    <source>
        <dbReference type="EMBL" id="GCF10605.1"/>
    </source>
</evidence>
<dbReference type="PROSITE" id="PS01281">
    <property type="entry name" value="GIDA_2"/>
    <property type="match status" value="1"/>
</dbReference>
<dbReference type="Gene3D" id="1.10.150.570">
    <property type="entry name" value="GidA associated domain, C-terminal subdomain"/>
    <property type="match status" value="1"/>
</dbReference>
<dbReference type="PANTHER" id="PTHR11806">
    <property type="entry name" value="GLUCOSE INHIBITED DIVISION PROTEIN A"/>
    <property type="match status" value="1"/>
</dbReference>
<dbReference type="NCBIfam" id="TIGR00136">
    <property type="entry name" value="mnmG_gidA"/>
    <property type="match status" value="1"/>
</dbReference>
<protein>
    <recommendedName>
        <fullName evidence="4 11">tRNA uridine 5-carboxymethylaminomethyl modification enzyme MnmG</fullName>
    </recommendedName>
    <alternativeName>
        <fullName evidence="10 11">Glucose-inhibited division protein A</fullName>
    </alternativeName>
</protein>
<dbReference type="GO" id="GO:0002098">
    <property type="term" value="P:tRNA wobble uridine modification"/>
    <property type="evidence" value="ECO:0007669"/>
    <property type="project" value="InterPro"/>
</dbReference>
<dbReference type="FunFam" id="1.10.150.570:FF:000001">
    <property type="entry name" value="tRNA uridine 5-carboxymethylaminomethyl modification enzyme MnmG"/>
    <property type="match status" value="1"/>
</dbReference>
<evidence type="ECO:0000256" key="7">
    <source>
        <dbReference type="ARBA" id="ARBA00022827"/>
    </source>
</evidence>
<dbReference type="Proteomes" id="UP000322530">
    <property type="component" value="Unassembled WGS sequence"/>
</dbReference>
<dbReference type="PANTHER" id="PTHR11806:SF0">
    <property type="entry name" value="PROTEIN MTO1 HOMOLOG, MITOCHONDRIAL"/>
    <property type="match status" value="1"/>
</dbReference>
<dbReference type="GO" id="GO:0005829">
    <property type="term" value="C:cytosol"/>
    <property type="evidence" value="ECO:0007669"/>
    <property type="project" value="TreeGrafter"/>
</dbReference>
<dbReference type="InterPro" id="IPR004416">
    <property type="entry name" value="MnmG"/>
</dbReference>
<reference evidence="13 14" key="1">
    <citation type="submission" date="2019-01" db="EMBL/GenBank/DDBJ databases">
        <title>Draft genome sequence of Dictyobacter sp. Uno17.</title>
        <authorList>
            <person name="Wang C.M."/>
            <person name="Zheng Y."/>
            <person name="Sakai Y."/>
            <person name="Abe K."/>
            <person name="Yokota A."/>
            <person name="Yabe S."/>
        </authorList>
    </citation>
    <scope>NUCLEOTIDE SEQUENCE [LARGE SCALE GENOMIC DNA]</scope>
    <source>
        <strain evidence="13 14">Uno17</strain>
    </source>
</reference>
<sequence>MSNGTESKNLSPDLLVRGTYDVIVVGAGHAGCEAALASARMGRKTLLLTMNLDSVALMPCNPSMGGPAKGHLIKEIDALGGEIGRNTDRTFIQIRLLNTSKGPAVQALRAQCDKQAYRLAMKFVLEGQPNLELKQATISQLISHQGSDGRPVVTGVVTNTGWYYEAASVILTTGTFINGRLVMGEKTQPGGRAGEGPALGISGSLQALGLDIRRFKTGTPPRIDARSVDFSKTERQPGSSVPLYFSRDTDAHEDVQLAGGRPNPIYPVTDEDLHGWRPQLPCYLVRTTEQTHQVIRDNLHRSPLYTGVIEGIGPRYCPSIEDKIVRFASKTSHQIFLEPEGWRTGEIYVQGLNTSLPEDVQLDLLRSIPGLEHAEMMRAGYAVEYDYVPPEQLSPTMQTKAVAGLFLAGQINGTSGYEEAAAQGIMAGINAALSARGEEPFVLGRHEAYIGVLIDDLVTRPMSEPYRLHTSRAEHRLLLRPDSADLRLSEHAYRLGLINEERYFQVAQKRAAIEHALVRLDTLTFTSSKLVENCAQEVGIPPLGQMLTGRELLRRPDVHYQQIAQMAQRVEQERMALADTSYPVESIEAGEKAETLPHLPVLDDEAAEEVDLQVKYEVYIRKQEQLVHRTSRLEEMRIPDVVNYQAIPHLRTEARQKLQRTQPLTVGQASRVEGVTPADVAILMIHLEKLRALKASS</sequence>
<comment type="cofactor">
    <cofactor evidence="1 11">
        <name>FAD</name>
        <dbReference type="ChEBI" id="CHEBI:57692"/>
    </cofactor>
</comment>
<organism evidence="13 14">
    <name type="scientific">Dictyobacter arantiisoli</name>
    <dbReference type="NCBI Taxonomy" id="2014874"/>
    <lineage>
        <taxon>Bacteria</taxon>
        <taxon>Bacillati</taxon>
        <taxon>Chloroflexota</taxon>
        <taxon>Ktedonobacteria</taxon>
        <taxon>Ktedonobacterales</taxon>
        <taxon>Dictyobacteraceae</taxon>
        <taxon>Dictyobacter</taxon>
    </lineage>
</organism>
<dbReference type="RefSeq" id="WP_149403480.1">
    <property type="nucleotide sequence ID" value="NZ_BIXY01000076.1"/>
</dbReference>
<comment type="similarity">
    <text evidence="3 11">Belongs to the MnmG family.</text>
</comment>
<keyword evidence="7 11" id="KW-0274">FAD</keyword>
<dbReference type="GO" id="GO:0050660">
    <property type="term" value="F:flavin adenine dinucleotide binding"/>
    <property type="evidence" value="ECO:0007669"/>
    <property type="project" value="UniProtKB-UniRule"/>
</dbReference>
<keyword evidence="11" id="KW-0963">Cytoplasm</keyword>
<keyword evidence="5 11" id="KW-0285">Flavoprotein</keyword>
<comment type="caution">
    <text evidence="11">Lacks conserved residue(s) required for the propagation of feature annotation.</text>
</comment>
<dbReference type="InterPro" id="IPR049312">
    <property type="entry name" value="GIDA_C_N"/>
</dbReference>
<comment type="caution">
    <text evidence="13">The sequence shown here is derived from an EMBL/GenBank/DDBJ whole genome shotgun (WGS) entry which is preliminary data.</text>
</comment>
<evidence type="ECO:0000256" key="8">
    <source>
        <dbReference type="ARBA" id="ARBA00023027"/>
    </source>
</evidence>
<evidence type="ECO:0000259" key="12">
    <source>
        <dbReference type="SMART" id="SM01228"/>
    </source>
</evidence>
<dbReference type="HAMAP" id="MF_00129">
    <property type="entry name" value="MnmG_GidA"/>
    <property type="match status" value="1"/>
</dbReference>
<dbReference type="InterPro" id="IPR020595">
    <property type="entry name" value="MnmG-rel_CS"/>
</dbReference>
<dbReference type="Pfam" id="PF13932">
    <property type="entry name" value="SAM_GIDA_C"/>
    <property type="match status" value="1"/>
</dbReference>
<keyword evidence="8 11" id="KW-0520">NAD</keyword>
<keyword evidence="14" id="KW-1185">Reference proteome</keyword>
<proteinExistence type="inferred from homology"/>
<feature type="domain" description="tRNA uridine 5-carboxymethylaminomethyl modification enzyme C-terminal subdomain" evidence="12">
    <location>
        <begin position="614"/>
        <end position="685"/>
    </location>
</feature>
<dbReference type="PROSITE" id="PS01280">
    <property type="entry name" value="GIDA_1"/>
    <property type="match status" value="1"/>
</dbReference>
<feature type="binding site" evidence="11">
    <location>
        <begin position="26"/>
        <end position="31"/>
    </location>
    <ligand>
        <name>FAD</name>
        <dbReference type="ChEBI" id="CHEBI:57692"/>
    </ligand>
</feature>
<dbReference type="Pfam" id="PF21680">
    <property type="entry name" value="GIDA_C_1st"/>
    <property type="match status" value="1"/>
</dbReference>
<evidence type="ECO:0000313" key="14">
    <source>
        <dbReference type="Proteomes" id="UP000322530"/>
    </source>
</evidence>
<evidence type="ECO:0000256" key="1">
    <source>
        <dbReference type="ARBA" id="ARBA00001974"/>
    </source>
</evidence>
<dbReference type="Gene3D" id="3.50.50.60">
    <property type="entry name" value="FAD/NAD(P)-binding domain"/>
    <property type="match status" value="2"/>
</dbReference>
<evidence type="ECO:0000256" key="3">
    <source>
        <dbReference type="ARBA" id="ARBA00007653"/>
    </source>
</evidence>
<comment type="subcellular location">
    <subcellularLocation>
        <location evidence="11">Cytoplasm</location>
    </subcellularLocation>
</comment>
<dbReference type="EMBL" id="BIXY01000076">
    <property type="protein sequence ID" value="GCF10605.1"/>
    <property type="molecule type" value="Genomic_DNA"/>
</dbReference>
<dbReference type="OrthoDB" id="9815560at2"/>
<gene>
    <name evidence="11 13" type="primary">mnmG</name>
    <name evidence="11" type="synonym">gidA</name>
    <name evidence="13" type="ORF">KDI_41690</name>
</gene>
<dbReference type="InterPro" id="IPR036188">
    <property type="entry name" value="FAD/NAD-bd_sf"/>
</dbReference>
<evidence type="ECO:0000256" key="2">
    <source>
        <dbReference type="ARBA" id="ARBA00003717"/>
    </source>
</evidence>
<evidence type="ECO:0000256" key="11">
    <source>
        <dbReference type="HAMAP-Rule" id="MF_00129"/>
    </source>
</evidence>
<dbReference type="InterPro" id="IPR047001">
    <property type="entry name" value="MnmG_C_subdom"/>
</dbReference>
<dbReference type="SUPFAM" id="SSF51905">
    <property type="entry name" value="FAD/NAD(P)-binding domain"/>
    <property type="match status" value="1"/>
</dbReference>
<dbReference type="GO" id="GO:0030488">
    <property type="term" value="P:tRNA methylation"/>
    <property type="evidence" value="ECO:0007669"/>
    <property type="project" value="TreeGrafter"/>
</dbReference>
<dbReference type="InterPro" id="IPR044920">
    <property type="entry name" value="MnmG_C_subdom_sf"/>
</dbReference>